<reference evidence="6 7" key="1">
    <citation type="journal article" date="2007" name="Proc. Natl. Acad. Sci. U.S.A.">
        <title>The tiny eukaryote Ostreococcus provides genomic insights into the paradox of plankton speciation.</title>
        <authorList>
            <person name="Palenik B."/>
            <person name="Grimwood J."/>
            <person name="Aerts A."/>
            <person name="Rouze P."/>
            <person name="Salamov A."/>
            <person name="Putnam N."/>
            <person name="Dupont C."/>
            <person name="Jorgensen R."/>
            <person name="Derelle E."/>
            <person name="Rombauts S."/>
            <person name="Zhou K."/>
            <person name="Otillar R."/>
            <person name="Merchant S.S."/>
            <person name="Podell S."/>
            <person name="Gaasterland T."/>
            <person name="Napoli C."/>
            <person name="Gendler K."/>
            <person name="Manuell A."/>
            <person name="Tai V."/>
            <person name="Vallon O."/>
            <person name="Piganeau G."/>
            <person name="Jancek S."/>
            <person name="Heijde M."/>
            <person name="Jabbari K."/>
            <person name="Bowler C."/>
            <person name="Lohr M."/>
            <person name="Robbens S."/>
            <person name="Werner G."/>
            <person name="Dubchak I."/>
            <person name="Pazour G.J."/>
            <person name="Ren Q."/>
            <person name="Paulsen I."/>
            <person name="Delwiche C."/>
            <person name="Schmutz J."/>
            <person name="Rokhsar D."/>
            <person name="Van de Peer Y."/>
            <person name="Moreau H."/>
            <person name="Grigoriev I.V."/>
        </authorList>
    </citation>
    <scope>NUCLEOTIDE SEQUENCE [LARGE SCALE GENOMIC DNA]</scope>
    <source>
        <strain evidence="6 7">CCE9901</strain>
    </source>
</reference>
<organism evidence="6 7">
    <name type="scientific">Ostreococcus lucimarinus (strain CCE9901)</name>
    <dbReference type="NCBI Taxonomy" id="436017"/>
    <lineage>
        <taxon>Eukaryota</taxon>
        <taxon>Viridiplantae</taxon>
        <taxon>Chlorophyta</taxon>
        <taxon>Mamiellophyceae</taxon>
        <taxon>Mamiellales</taxon>
        <taxon>Bathycoccaceae</taxon>
        <taxon>Ostreococcus</taxon>
    </lineage>
</organism>
<proteinExistence type="inferred from homology"/>
<dbReference type="Proteomes" id="UP000001568">
    <property type="component" value="Chromosome 15"/>
</dbReference>
<dbReference type="AlphaFoldDB" id="A4S896"/>
<evidence type="ECO:0000313" key="6">
    <source>
        <dbReference type="EMBL" id="ABP00020.1"/>
    </source>
</evidence>
<comment type="similarity">
    <text evidence="1">Belongs to the CNOT2/3/5 family.</text>
</comment>
<sequence length="363" mass="39268">MEYRENNDVDDAVTAKIEDAMRECAADIGWFESVLAADATKDGDGDDEAGAEASEADVERLETPGKDGAMRAAVDEASTSGTSTPSTPAEAQAKKPKRSEDGGDEGAAVNRLQAKFEATSPKKSSASTSRAKVTTGMHPDACIFDLPGNGLLSLDELSRGGHAYGEISPESGGAMALEHADIPSGVSIRGVVINDRHVSHRLLEIACAKLPREGLSADANWRLSSEKNAKKSASAPQKSKIATPSSYPRSPRDIPPGCQLDNPALFKRLDSDALFFTFYYGRDRLKLLAANELHASSWRFHKILGTWFARLDRPKIINEKEEFETGSVIYFDNNIVVNPSDSSSSGWCQRSKSDFTSRYADFL</sequence>
<feature type="compositionally biased region" description="Acidic residues" evidence="4">
    <location>
        <begin position="44"/>
        <end position="56"/>
    </location>
</feature>
<gene>
    <name evidence="6" type="ORF">OSTLU_27771</name>
</gene>
<dbReference type="InterPro" id="IPR007282">
    <property type="entry name" value="NOT2/3/5_C"/>
</dbReference>
<dbReference type="Gene3D" id="2.30.30.1020">
    <property type="entry name" value="CCR4-NOT complex subunit 2/3/5, C-terminal domain"/>
    <property type="match status" value="1"/>
</dbReference>
<name>A4S896_OSTLU</name>
<dbReference type="RefSeq" id="XP_001421726.1">
    <property type="nucleotide sequence ID" value="XM_001421689.1"/>
</dbReference>
<keyword evidence="7" id="KW-1185">Reference proteome</keyword>
<dbReference type="HOGENOM" id="CLU_763746_0_0_1"/>
<protein>
    <recommendedName>
        <fullName evidence="5">NOT2/NOT3/NOT5 C-terminal domain-containing protein</fullName>
    </recommendedName>
</protein>
<dbReference type="PANTHER" id="PTHR23326">
    <property type="entry name" value="CCR4 NOT-RELATED"/>
    <property type="match status" value="1"/>
</dbReference>
<accession>A4S896</accession>
<dbReference type="InterPro" id="IPR038635">
    <property type="entry name" value="CCR4-NOT_su2/3/5_C_sf"/>
</dbReference>
<feature type="region of interest" description="Disordered" evidence="4">
    <location>
        <begin position="39"/>
        <end position="105"/>
    </location>
</feature>
<dbReference type="InterPro" id="IPR040168">
    <property type="entry name" value="Not2/3/5"/>
</dbReference>
<dbReference type="Gramene" id="ABP00020">
    <property type="protein sequence ID" value="ABP00020"/>
    <property type="gene ID" value="OSTLU_27771"/>
</dbReference>
<dbReference type="OrthoDB" id="293823at2759"/>
<feature type="compositionally biased region" description="Low complexity" evidence="4">
    <location>
        <begin position="231"/>
        <end position="240"/>
    </location>
</feature>
<dbReference type="GO" id="GO:0030015">
    <property type="term" value="C:CCR4-NOT core complex"/>
    <property type="evidence" value="ECO:0007669"/>
    <property type="project" value="InterPro"/>
</dbReference>
<evidence type="ECO:0000256" key="2">
    <source>
        <dbReference type="ARBA" id="ARBA00023015"/>
    </source>
</evidence>
<dbReference type="GO" id="GO:0006355">
    <property type="term" value="P:regulation of DNA-templated transcription"/>
    <property type="evidence" value="ECO:0007669"/>
    <property type="project" value="InterPro"/>
</dbReference>
<dbReference type="GeneID" id="5005863"/>
<evidence type="ECO:0000256" key="4">
    <source>
        <dbReference type="SAM" id="MobiDB-lite"/>
    </source>
</evidence>
<feature type="domain" description="NOT2/NOT3/NOT5 C-terminal" evidence="5">
    <location>
        <begin position="232"/>
        <end position="361"/>
    </location>
</feature>
<keyword evidence="3" id="KW-0804">Transcription</keyword>
<dbReference type="STRING" id="436017.A4S896"/>
<dbReference type="EMBL" id="CP000595">
    <property type="protein sequence ID" value="ABP00020.1"/>
    <property type="molecule type" value="Genomic_DNA"/>
</dbReference>
<evidence type="ECO:0000259" key="5">
    <source>
        <dbReference type="Pfam" id="PF04153"/>
    </source>
</evidence>
<dbReference type="KEGG" id="olu:OSTLU_27771"/>
<feature type="compositionally biased region" description="Basic and acidic residues" evidence="4">
    <location>
        <begin position="57"/>
        <end position="69"/>
    </location>
</feature>
<evidence type="ECO:0000256" key="3">
    <source>
        <dbReference type="ARBA" id="ARBA00023163"/>
    </source>
</evidence>
<evidence type="ECO:0000313" key="7">
    <source>
        <dbReference type="Proteomes" id="UP000001568"/>
    </source>
</evidence>
<evidence type="ECO:0000256" key="1">
    <source>
        <dbReference type="ARBA" id="ARBA00007682"/>
    </source>
</evidence>
<feature type="region of interest" description="Disordered" evidence="4">
    <location>
        <begin position="226"/>
        <end position="256"/>
    </location>
</feature>
<dbReference type="Pfam" id="PF04153">
    <property type="entry name" value="NOT2_3_5_C"/>
    <property type="match status" value="1"/>
</dbReference>
<dbReference type="eggNOG" id="KOG2150">
    <property type="taxonomic scope" value="Eukaryota"/>
</dbReference>
<feature type="compositionally biased region" description="Low complexity" evidence="4">
    <location>
        <begin position="78"/>
        <end position="88"/>
    </location>
</feature>
<keyword evidence="2" id="KW-0805">Transcription regulation</keyword>